<keyword evidence="2" id="KW-1185">Reference proteome</keyword>
<protein>
    <recommendedName>
        <fullName evidence="3">BTB domain-containing protein</fullName>
    </recommendedName>
</protein>
<evidence type="ECO:0000313" key="2">
    <source>
        <dbReference type="Proteomes" id="UP000664132"/>
    </source>
</evidence>
<dbReference type="PANTHER" id="PTHR47843">
    <property type="entry name" value="BTB DOMAIN-CONTAINING PROTEIN-RELATED"/>
    <property type="match status" value="1"/>
</dbReference>
<organism evidence="1 2">
    <name type="scientific">Cadophora malorum</name>
    <dbReference type="NCBI Taxonomy" id="108018"/>
    <lineage>
        <taxon>Eukaryota</taxon>
        <taxon>Fungi</taxon>
        <taxon>Dikarya</taxon>
        <taxon>Ascomycota</taxon>
        <taxon>Pezizomycotina</taxon>
        <taxon>Leotiomycetes</taxon>
        <taxon>Helotiales</taxon>
        <taxon>Ploettnerulaceae</taxon>
        <taxon>Cadophora</taxon>
    </lineage>
</organism>
<comment type="caution">
    <text evidence="1">The sequence shown here is derived from an EMBL/GenBank/DDBJ whole genome shotgun (WGS) entry which is preliminary data.</text>
</comment>
<dbReference type="AlphaFoldDB" id="A0A8H7W815"/>
<reference evidence="1" key="1">
    <citation type="submission" date="2021-02" db="EMBL/GenBank/DDBJ databases">
        <title>Genome sequence Cadophora malorum strain M34.</title>
        <authorList>
            <person name="Stefanovic E."/>
            <person name="Vu D."/>
            <person name="Scully C."/>
            <person name="Dijksterhuis J."/>
            <person name="Roader J."/>
            <person name="Houbraken J."/>
        </authorList>
    </citation>
    <scope>NUCLEOTIDE SEQUENCE</scope>
    <source>
        <strain evidence="1">M34</strain>
    </source>
</reference>
<evidence type="ECO:0000313" key="1">
    <source>
        <dbReference type="EMBL" id="KAG4414299.1"/>
    </source>
</evidence>
<name>A0A8H7W815_9HELO</name>
<sequence>MSSLAHHPALKVEANFARFELPHKIVVGKEKIEFYIPEDVICDVSEFFRAACSQDWESGRTGIVTLENEDPKLFMHFATRITWLSLAPVFQNAVMDNLVSATQSLVNEHNEVGGIAPPTLEFLYEKTDSDSPIRQLVLDVAMMHMDVDEIQHTDIREPFNGDFCKALATYALQYIQSHIGQNGLRPIVPWVSNPLRYYVYQMKKRTIRVG</sequence>
<dbReference type="Gene3D" id="3.30.710.10">
    <property type="entry name" value="Potassium Channel Kv1.1, Chain A"/>
    <property type="match status" value="1"/>
</dbReference>
<dbReference type="EMBL" id="JAFJYH010000271">
    <property type="protein sequence ID" value="KAG4414299.1"/>
    <property type="molecule type" value="Genomic_DNA"/>
</dbReference>
<evidence type="ECO:0008006" key="3">
    <source>
        <dbReference type="Google" id="ProtNLM"/>
    </source>
</evidence>
<dbReference type="OrthoDB" id="3544883at2759"/>
<gene>
    <name evidence="1" type="ORF">IFR04_012545</name>
</gene>
<dbReference type="PANTHER" id="PTHR47843:SF2">
    <property type="entry name" value="BTB DOMAIN-CONTAINING PROTEIN"/>
    <property type="match status" value="1"/>
</dbReference>
<accession>A0A8H7W815</accession>
<dbReference type="Proteomes" id="UP000664132">
    <property type="component" value="Unassembled WGS sequence"/>
</dbReference>
<dbReference type="InterPro" id="IPR011333">
    <property type="entry name" value="SKP1/BTB/POZ_sf"/>
</dbReference>
<proteinExistence type="predicted"/>